<accession>A0ABT7WIQ4</accession>
<keyword evidence="3" id="KW-1185">Reference proteome</keyword>
<dbReference type="Pfam" id="PF00534">
    <property type="entry name" value="Glycos_transf_1"/>
    <property type="match status" value="1"/>
</dbReference>
<dbReference type="InterPro" id="IPR001296">
    <property type="entry name" value="Glyco_trans_1"/>
</dbReference>
<dbReference type="PANTHER" id="PTHR12526">
    <property type="entry name" value="GLYCOSYLTRANSFERASE"/>
    <property type="match status" value="1"/>
</dbReference>
<protein>
    <submittedName>
        <fullName evidence="2">Glycosyltransferase family 4 protein</fullName>
        <ecNumber evidence="2">2.4.-.-</ecNumber>
    </submittedName>
</protein>
<dbReference type="EC" id="2.4.-.-" evidence="2"/>
<keyword evidence="2" id="KW-0328">Glycosyltransferase</keyword>
<dbReference type="EMBL" id="JAUDUY010000015">
    <property type="protein sequence ID" value="MDM9632797.1"/>
    <property type="molecule type" value="Genomic_DNA"/>
</dbReference>
<evidence type="ECO:0000313" key="3">
    <source>
        <dbReference type="Proteomes" id="UP001174839"/>
    </source>
</evidence>
<proteinExistence type="predicted"/>
<organism evidence="2 3">
    <name type="scientific">Robiginitalea aurantiaca</name>
    <dbReference type="NCBI Taxonomy" id="3056915"/>
    <lineage>
        <taxon>Bacteria</taxon>
        <taxon>Pseudomonadati</taxon>
        <taxon>Bacteroidota</taxon>
        <taxon>Flavobacteriia</taxon>
        <taxon>Flavobacteriales</taxon>
        <taxon>Flavobacteriaceae</taxon>
        <taxon>Robiginitalea</taxon>
    </lineage>
</organism>
<name>A0ABT7WIQ4_9FLAO</name>
<feature type="domain" description="Glycosyl transferase family 1" evidence="1">
    <location>
        <begin position="168"/>
        <end position="331"/>
    </location>
</feature>
<gene>
    <name evidence="2" type="ORF">QU605_15065</name>
</gene>
<dbReference type="Proteomes" id="UP001174839">
    <property type="component" value="Unassembled WGS sequence"/>
</dbReference>
<evidence type="ECO:0000259" key="1">
    <source>
        <dbReference type="Pfam" id="PF00534"/>
    </source>
</evidence>
<dbReference type="SUPFAM" id="SSF53756">
    <property type="entry name" value="UDP-Glycosyltransferase/glycogen phosphorylase"/>
    <property type="match status" value="1"/>
</dbReference>
<dbReference type="CDD" id="cd03801">
    <property type="entry name" value="GT4_PimA-like"/>
    <property type="match status" value="1"/>
</dbReference>
<keyword evidence="2" id="KW-0808">Transferase</keyword>
<comment type="caution">
    <text evidence="2">The sequence shown here is derived from an EMBL/GenBank/DDBJ whole genome shotgun (WGS) entry which is preliminary data.</text>
</comment>
<dbReference type="Gene3D" id="3.40.50.2000">
    <property type="entry name" value="Glycogen Phosphorylase B"/>
    <property type="match status" value="2"/>
</dbReference>
<sequence>MKVEVLFITHDLKPYRIPIFNRISDDDSINLTIAHSGASSNYLNPCINEIKLDLKQLGSFKYFENKLSTLIPNFDVVVCTFYVMNLSFLKLALNPFRKYKMIFWGIGVRASYKHKFDAKTPVNYLRYLLAKESDAMIFYSDYARNKFMRRGFPPEKLFVMQNTVEVIEVPNKSSKKDKILFVGSLYKGKMVFELLYAFQEARLKMPSTPRLYIVGNGSEYKAIEKWIENTSNQDNIILHGSEFNEQILSELFQTSIACISPGQAGLTVLKSFGYGVPFITQEDAITGGERLNIVNGVNGLLYKEEEELVEIMVDLSLNPDKYTKMGQNAREFYFKKRTPEIMAQGFIDAIDYVVK</sequence>
<dbReference type="RefSeq" id="WP_289726162.1">
    <property type="nucleotide sequence ID" value="NZ_JAUDUY010000015.1"/>
</dbReference>
<dbReference type="GO" id="GO:0016757">
    <property type="term" value="F:glycosyltransferase activity"/>
    <property type="evidence" value="ECO:0007669"/>
    <property type="project" value="UniProtKB-KW"/>
</dbReference>
<evidence type="ECO:0000313" key="2">
    <source>
        <dbReference type="EMBL" id="MDM9632797.1"/>
    </source>
</evidence>
<reference evidence="2" key="1">
    <citation type="submission" date="2023-06" db="EMBL/GenBank/DDBJ databases">
        <title>Robiginitalea aurantiacus sp. nov. and Algoriphagus sediminis sp. nov., isolated from coastal sediment.</title>
        <authorList>
            <person name="Zhou Z.Y."/>
            <person name="An J."/>
            <person name="Jia Y.W."/>
            <person name="Du Z.J."/>
        </authorList>
    </citation>
    <scope>NUCLEOTIDE SEQUENCE</scope>
    <source>
        <strain evidence="2">M39</strain>
    </source>
</reference>